<protein>
    <submittedName>
        <fullName evidence="3">ATP-binding protein</fullName>
    </submittedName>
</protein>
<name>A0A926NYU1_9HYPH</name>
<dbReference type="SUPFAM" id="SSF52540">
    <property type="entry name" value="P-loop containing nucleoside triphosphate hydrolases"/>
    <property type="match status" value="1"/>
</dbReference>
<dbReference type="InterPro" id="IPR049945">
    <property type="entry name" value="AAA_22"/>
</dbReference>
<evidence type="ECO:0000259" key="2">
    <source>
        <dbReference type="Pfam" id="PF13401"/>
    </source>
</evidence>
<organism evidence="3 4">
    <name type="scientific">Roseibium aggregatum</name>
    <dbReference type="NCBI Taxonomy" id="187304"/>
    <lineage>
        <taxon>Bacteria</taxon>
        <taxon>Pseudomonadati</taxon>
        <taxon>Pseudomonadota</taxon>
        <taxon>Alphaproteobacteria</taxon>
        <taxon>Hyphomicrobiales</taxon>
        <taxon>Stappiaceae</taxon>
        <taxon>Roseibium</taxon>
    </lineage>
</organism>
<dbReference type="Gene3D" id="3.40.50.300">
    <property type="entry name" value="P-loop containing nucleotide triphosphate hydrolases"/>
    <property type="match status" value="1"/>
</dbReference>
<dbReference type="InterPro" id="IPR027417">
    <property type="entry name" value="P-loop_NTPase"/>
</dbReference>
<dbReference type="AlphaFoldDB" id="A0A926NYU1"/>
<keyword evidence="3" id="KW-0067">ATP-binding</keyword>
<dbReference type="Pfam" id="PF13401">
    <property type="entry name" value="AAA_22"/>
    <property type="match status" value="1"/>
</dbReference>
<accession>A0A926NYU1</accession>
<comment type="caution">
    <text evidence="3">The sequence shown here is derived from an EMBL/GenBank/DDBJ whole genome shotgun (WGS) entry which is preliminary data.</text>
</comment>
<dbReference type="GO" id="GO:0005524">
    <property type="term" value="F:ATP binding"/>
    <property type="evidence" value="ECO:0007669"/>
    <property type="project" value="UniProtKB-KW"/>
</dbReference>
<feature type="domain" description="ORC1/DEAH AAA+ ATPase" evidence="2">
    <location>
        <begin position="131"/>
        <end position="265"/>
    </location>
</feature>
<keyword evidence="3" id="KW-0547">Nucleotide-binding</keyword>
<dbReference type="EMBL" id="JABFCZ010000008">
    <property type="protein sequence ID" value="MBD1546243.1"/>
    <property type="molecule type" value="Genomic_DNA"/>
</dbReference>
<dbReference type="Proteomes" id="UP000598467">
    <property type="component" value="Unassembled WGS sequence"/>
</dbReference>
<feature type="region of interest" description="Disordered" evidence="1">
    <location>
        <begin position="51"/>
        <end position="76"/>
    </location>
</feature>
<evidence type="ECO:0000256" key="1">
    <source>
        <dbReference type="SAM" id="MobiDB-lite"/>
    </source>
</evidence>
<sequence>MEPTTPVKPGIPAPPMKPRRHTSTKPCRSWATTMTMTMTSNTFWRTEMKTEITHDENSGAKAPEQQEGARRRRKRSSEVAVLQAQLKHTYYPHARDQALLDQLNKLLDDFEDFDEIAAQAGLGRVGRLNEGRAVVVVGESGAGKSRSLERAFANLGMTNRSDKTFVVSVRAPSPCNLKQLGIEILDGLGYPLERDFRENVVWRLVRKQLALRKIRFLHIDELQHLTQLNNPAEAFKVCDTLKGLMQNADWPMWMILSGMPNLARIIESDFQLRRRSSFVRLDQLTACKEDLKEIRKVLGNFGHKAELSLDDLPILELASRLLHGTEGRLGYLIEVVQEAFSLTLQEWRKNPLMGDFERAYEAKTGCRPEHNVFADGVEWQNVDVRNTLFPEEEIEEEPKPKKRRRKVVRGA</sequence>
<feature type="region of interest" description="Disordered" evidence="1">
    <location>
        <begin position="1"/>
        <end position="27"/>
    </location>
</feature>
<dbReference type="GO" id="GO:0016887">
    <property type="term" value="F:ATP hydrolysis activity"/>
    <property type="evidence" value="ECO:0007669"/>
    <property type="project" value="InterPro"/>
</dbReference>
<gene>
    <name evidence="3" type="ORF">HK439_08220</name>
</gene>
<reference evidence="3" key="1">
    <citation type="submission" date="2020-05" db="EMBL/GenBank/DDBJ databases">
        <title>Identification of trans-AT polyketide cluster in two marine bacteria, producers of a novel glutaramide-containing polyketide sesbanimide D and analogs.</title>
        <authorList>
            <person name="Kacar D."/>
            <person name="Rodriguez P."/>
            <person name="Canedo L."/>
            <person name="Gonzalez E."/>
            <person name="Galan B."/>
            <person name="De La Calle F."/>
            <person name="Garcia J.L."/>
        </authorList>
    </citation>
    <scope>NUCLEOTIDE SEQUENCE</scope>
    <source>
        <strain evidence="3">PHM038</strain>
    </source>
</reference>
<proteinExistence type="predicted"/>
<evidence type="ECO:0000313" key="3">
    <source>
        <dbReference type="EMBL" id="MBD1546243.1"/>
    </source>
</evidence>
<evidence type="ECO:0000313" key="4">
    <source>
        <dbReference type="Proteomes" id="UP000598467"/>
    </source>
</evidence>